<accession>A0A438ISD8</accession>
<reference evidence="1 2" key="1">
    <citation type="journal article" date="2018" name="PLoS Genet.">
        <title>Population sequencing reveals clonal diversity and ancestral inbreeding in the grapevine cultivar Chardonnay.</title>
        <authorList>
            <person name="Roach M.J."/>
            <person name="Johnson D.L."/>
            <person name="Bohlmann J."/>
            <person name="van Vuuren H.J."/>
            <person name="Jones S.J."/>
            <person name="Pretorius I.S."/>
            <person name="Schmidt S.A."/>
            <person name="Borneman A.R."/>
        </authorList>
    </citation>
    <scope>NUCLEOTIDE SEQUENCE [LARGE SCALE GENOMIC DNA]</scope>
    <source>
        <strain evidence="2">cv. Chardonnay</strain>
        <tissue evidence="1">Leaf</tissue>
    </source>
</reference>
<name>A0A438ISD8_VITVI</name>
<gene>
    <name evidence="1" type="ORF">CK203_021450</name>
</gene>
<comment type="caution">
    <text evidence="1">The sequence shown here is derived from an EMBL/GenBank/DDBJ whole genome shotgun (WGS) entry which is preliminary data.</text>
</comment>
<dbReference type="Proteomes" id="UP000288805">
    <property type="component" value="Unassembled WGS sequence"/>
</dbReference>
<evidence type="ECO:0000313" key="1">
    <source>
        <dbReference type="EMBL" id="RVW99627.1"/>
    </source>
</evidence>
<dbReference type="EMBL" id="QGNW01000086">
    <property type="protein sequence ID" value="RVW99627.1"/>
    <property type="molecule type" value="Genomic_DNA"/>
</dbReference>
<dbReference type="AlphaFoldDB" id="A0A438ISD8"/>
<organism evidence="1 2">
    <name type="scientific">Vitis vinifera</name>
    <name type="common">Grape</name>
    <dbReference type="NCBI Taxonomy" id="29760"/>
    <lineage>
        <taxon>Eukaryota</taxon>
        <taxon>Viridiplantae</taxon>
        <taxon>Streptophyta</taxon>
        <taxon>Embryophyta</taxon>
        <taxon>Tracheophyta</taxon>
        <taxon>Spermatophyta</taxon>
        <taxon>Magnoliopsida</taxon>
        <taxon>eudicotyledons</taxon>
        <taxon>Gunneridae</taxon>
        <taxon>Pentapetalae</taxon>
        <taxon>rosids</taxon>
        <taxon>Vitales</taxon>
        <taxon>Vitaceae</taxon>
        <taxon>Viteae</taxon>
        <taxon>Vitis</taxon>
    </lineage>
</organism>
<evidence type="ECO:0000313" key="2">
    <source>
        <dbReference type="Proteomes" id="UP000288805"/>
    </source>
</evidence>
<protein>
    <submittedName>
        <fullName evidence="1">Uncharacterized protein</fullName>
    </submittedName>
</protein>
<sequence length="108" mass="13041">MSLMHMPRVARLRLEQIQRNFLWDGEALEKKLHLVKALLFKWSWRFAVERESLWRLVISRKFGVQEGGWCTREVREGYESCFRETSFEALVFPLWWVSLLGKHRGGRF</sequence>
<proteinExistence type="predicted"/>